<evidence type="ECO:0000313" key="1">
    <source>
        <dbReference type="EMBL" id="MBW7462348.1"/>
    </source>
</evidence>
<sequence length="69" mass="7604">MSNAVLDSGVEAGLRELIQGGSGPVCSFIYDLNALRRHVQGMVRDIPQQEASLFYAIKANPDRRILECL</sequence>
<gene>
    <name evidence="1" type="ORF">K0U00_50680</name>
</gene>
<evidence type="ECO:0000313" key="2">
    <source>
        <dbReference type="Proteomes" id="UP001519887"/>
    </source>
</evidence>
<keyword evidence="2" id="KW-1185">Reference proteome</keyword>
<reference evidence="1 2" key="1">
    <citation type="submission" date="2021-07" db="EMBL/GenBank/DDBJ databases">
        <title>Paenibacillus radiodurans sp. nov., isolated from the southeastern edge of Tengger Desert.</title>
        <authorList>
            <person name="Zhang G."/>
        </authorList>
    </citation>
    <scope>NUCLEOTIDE SEQUENCE [LARGE SCALE GENOMIC DNA]</scope>
    <source>
        <strain evidence="1 2">CCM 7311</strain>
    </source>
</reference>
<dbReference type="InterPro" id="IPR029066">
    <property type="entry name" value="PLP-binding_barrel"/>
</dbReference>
<comment type="caution">
    <text evidence="1">The sequence shown here is derived from an EMBL/GenBank/DDBJ whole genome shotgun (WGS) entry which is preliminary data.</text>
</comment>
<dbReference type="EMBL" id="JAHZIK010003838">
    <property type="protein sequence ID" value="MBW7462348.1"/>
    <property type="molecule type" value="Genomic_DNA"/>
</dbReference>
<dbReference type="Proteomes" id="UP001519887">
    <property type="component" value="Unassembled WGS sequence"/>
</dbReference>
<feature type="non-terminal residue" evidence="1">
    <location>
        <position position="69"/>
    </location>
</feature>
<organism evidence="1 2">
    <name type="scientific">Paenibacillus sepulcri</name>
    <dbReference type="NCBI Taxonomy" id="359917"/>
    <lineage>
        <taxon>Bacteria</taxon>
        <taxon>Bacillati</taxon>
        <taxon>Bacillota</taxon>
        <taxon>Bacilli</taxon>
        <taxon>Bacillales</taxon>
        <taxon>Paenibacillaceae</taxon>
        <taxon>Paenibacillus</taxon>
    </lineage>
</organism>
<name>A0ABS7CN61_9BACL</name>
<dbReference type="Gene3D" id="3.20.20.10">
    <property type="entry name" value="Alanine racemase"/>
    <property type="match status" value="1"/>
</dbReference>
<accession>A0ABS7CN61</accession>
<protein>
    <submittedName>
        <fullName evidence="1">Siderophore biosynthesis PLP-dependent protein</fullName>
    </submittedName>
</protein>
<dbReference type="SUPFAM" id="SSF51419">
    <property type="entry name" value="PLP-binding barrel"/>
    <property type="match status" value="1"/>
</dbReference>
<proteinExistence type="predicted"/>